<protein>
    <submittedName>
        <fullName evidence="1">DUF742 domain-containing protein</fullName>
    </submittedName>
</protein>
<sequence length="119" mass="12602">MPRRPAEASGPAPLAPRPYALTAGRTVSSLDLPLEALVRTARRLPPGAGQPEHERILRLCVQPTSVAEVSARVGVPVGVARVLIADLSRTGLLSIVEPAGDEQPSTELMERVLSGLRKI</sequence>
<dbReference type="PANTHER" id="PTHR36221">
    <property type="entry name" value="DUF742 DOMAIN-CONTAINING PROTEIN"/>
    <property type="match status" value="1"/>
</dbReference>
<organism evidence="1 2">
    <name type="scientific">Streptomyces gamaensis</name>
    <dbReference type="NCBI Taxonomy" id="1763542"/>
    <lineage>
        <taxon>Bacteria</taxon>
        <taxon>Bacillati</taxon>
        <taxon>Actinomycetota</taxon>
        <taxon>Actinomycetes</taxon>
        <taxon>Kitasatosporales</taxon>
        <taxon>Streptomycetaceae</taxon>
        <taxon>Streptomyces</taxon>
    </lineage>
</organism>
<comment type="caution">
    <text evidence="1">The sequence shown here is derived from an EMBL/GenBank/DDBJ whole genome shotgun (WGS) entry which is preliminary data.</text>
</comment>
<proteinExistence type="predicted"/>
<evidence type="ECO:0000313" key="2">
    <source>
        <dbReference type="Proteomes" id="UP001596083"/>
    </source>
</evidence>
<evidence type="ECO:0000313" key="1">
    <source>
        <dbReference type="EMBL" id="MFC5722251.1"/>
    </source>
</evidence>
<name>A0ABW0Z4K0_9ACTN</name>
<dbReference type="Pfam" id="PF05331">
    <property type="entry name" value="DUF742"/>
    <property type="match status" value="1"/>
</dbReference>
<keyword evidence="2" id="KW-1185">Reference proteome</keyword>
<reference evidence="2" key="1">
    <citation type="journal article" date="2019" name="Int. J. Syst. Evol. Microbiol.">
        <title>The Global Catalogue of Microorganisms (GCM) 10K type strain sequencing project: providing services to taxonomists for standard genome sequencing and annotation.</title>
        <authorList>
            <consortium name="The Broad Institute Genomics Platform"/>
            <consortium name="The Broad Institute Genome Sequencing Center for Infectious Disease"/>
            <person name="Wu L."/>
            <person name="Ma J."/>
        </authorList>
    </citation>
    <scope>NUCLEOTIDE SEQUENCE [LARGE SCALE GENOMIC DNA]</scope>
    <source>
        <strain evidence="2">CGMCC 4.7304</strain>
    </source>
</reference>
<dbReference type="EMBL" id="JBHSPB010000011">
    <property type="protein sequence ID" value="MFC5722251.1"/>
    <property type="molecule type" value="Genomic_DNA"/>
</dbReference>
<dbReference type="PANTHER" id="PTHR36221:SF1">
    <property type="entry name" value="DUF742 DOMAIN-CONTAINING PROTEIN"/>
    <property type="match status" value="1"/>
</dbReference>
<dbReference type="InterPro" id="IPR007995">
    <property type="entry name" value="DUF742"/>
</dbReference>
<dbReference type="Proteomes" id="UP001596083">
    <property type="component" value="Unassembled WGS sequence"/>
</dbReference>
<gene>
    <name evidence="1" type="ORF">ACFP1Z_18975</name>
</gene>
<dbReference type="RefSeq" id="WP_390317636.1">
    <property type="nucleotide sequence ID" value="NZ_JBHSPB010000011.1"/>
</dbReference>
<accession>A0ABW0Z4K0</accession>